<evidence type="ECO:0000256" key="1">
    <source>
        <dbReference type="SAM" id="MobiDB-lite"/>
    </source>
</evidence>
<dbReference type="Gramene" id="OIV89432">
    <property type="protein sequence ID" value="OIV89432"/>
    <property type="gene ID" value="TanjilG_21890"/>
</dbReference>
<reference evidence="2 3" key="1">
    <citation type="journal article" date="2017" name="Plant Biotechnol. J.">
        <title>A comprehensive draft genome sequence for lupin (Lupinus angustifolius), an emerging health food: insights into plant-microbe interactions and legume evolution.</title>
        <authorList>
            <person name="Hane J.K."/>
            <person name="Ming Y."/>
            <person name="Kamphuis L.G."/>
            <person name="Nelson M.N."/>
            <person name="Garg G."/>
            <person name="Atkins C.A."/>
            <person name="Bayer P.E."/>
            <person name="Bravo A."/>
            <person name="Bringans S."/>
            <person name="Cannon S."/>
            <person name="Edwards D."/>
            <person name="Foley R."/>
            <person name="Gao L.L."/>
            <person name="Harrison M.J."/>
            <person name="Huang W."/>
            <person name="Hurgobin B."/>
            <person name="Li S."/>
            <person name="Liu C.W."/>
            <person name="McGrath A."/>
            <person name="Morahan G."/>
            <person name="Murray J."/>
            <person name="Weller J."/>
            <person name="Jian J."/>
            <person name="Singh K.B."/>
        </authorList>
    </citation>
    <scope>NUCLEOTIDE SEQUENCE [LARGE SCALE GENOMIC DNA]</scope>
    <source>
        <strain evidence="3">cv. Tanjil</strain>
        <tissue evidence="2">Whole plant</tissue>
    </source>
</reference>
<name>A0A1J7GH95_LUPAN</name>
<dbReference type="AlphaFoldDB" id="A0A1J7GH95"/>
<dbReference type="EMBL" id="KV862297">
    <property type="protein sequence ID" value="OIV89432.1"/>
    <property type="molecule type" value="Genomic_DNA"/>
</dbReference>
<accession>A0A1J7GH95</accession>
<proteinExistence type="predicted"/>
<gene>
    <name evidence="2" type="ORF">TanjilG_21890</name>
</gene>
<feature type="region of interest" description="Disordered" evidence="1">
    <location>
        <begin position="33"/>
        <end position="63"/>
    </location>
</feature>
<dbReference type="Proteomes" id="UP000188354">
    <property type="component" value="Unassembled WGS sequence"/>
</dbReference>
<evidence type="ECO:0000313" key="3">
    <source>
        <dbReference type="Proteomes" id="UP000188354"/>
    </source>
</evidence>
<keyword evidence="3" id="KW-1185">Reference proteome</keyword>
<organism evidence="2 3">
    <name type="scientific">Lupinus angustifolius</name>
    <name type="common">Narrow-leaved blue lupine</name>
    <dbReference type="NCBI Taxonomy" id="3871"/>
    <lineage>
        <taxon>Eukaryota</taxon>
        <taxon>Viridiplantae</taxon>
        <taxon>Streptophyta</taxon>
        <taxon>Embryophyta</taxon>
        <taxon>Tracheophyta</taxon>
        <taxon>Spermatophyta</taxon>
        <taxon>Magnoliopsida</taxon>
        <taxon>eudicotyledons</taxon>
        <taxon>Gunneridae</taxon>
        <taxon>Pentapetalae</taxon>
        <taxon>rosids</taxon>
        <taxon>fabids</taxon>
        <taxon>Fabales</taxon>
        <taxon>Fabaceae</taxon>
        <taxon>Papilionoideae</taxon>
        <taxon>50 kb inversion clade</taxon>
        <taxon>genistoids sensu lato</taxon>
        <taxon>core genistoids</taxon>
        <taxon>Genisteae</taxon>
        <taxon>Lupinus</taxon>
    </lineage>
</organism>
<evidence type="ECO:0000313" key="2">
    <source>
        <dbReference type="EMBL" id="OIV89432.1"/>
    </source>
</evidence>
<sequence length="126" mass="13717">MKKKTEKSTCSSAPNHCETRVLCQKSCRRVNWRRRRRDGGSSSHHPHPAVGTTEAPPPWPSHIQAETHNLAVGLTRDQKAVTTTIRDAALSAIFVVPSSSGIPITKGGRLNGEGSPFYPNLPKIPT</sequence>
<feature type="region of interest" description="Disordered" evidence="1">
    <location>
        <begin position="102"/>
        <end position="126"/>
    </location>
</feature>
<protein>
    <submittedName>
        <fullName evidence="2">Uncharacterized protein</fullName>
    </submittedName>
</protein>